<dbReference type="InterPro" id="IPR003439">
    <property type="entry name" value="ABC_transporter-like_ATP-bd"/>
</dbReference>
<sequence>MRKFPDPGPVRLDHGSAGRYLAGLVKEHRRALLAGVVFGVACMLAQALVPAAIGRAIDLGMIARDRSGLLLWGGVVLGLAIVQAVTGILRDRNALSASLGAGYQTMQLVTGQASRLGATLGRRVTTGEVVGVGTADIASIGGALETTARGSGAVVSIVAVAVIMVSTSWRLGLAVLIGVPLMTWLIALLIRPLHGRQERLRDQQGELASRAVDIVGGLRVLRGIGGEDAFAARYRAESQRVRHAGVEVARVEVLLSAAQVLLPGLLVAFVVWLGAHAVLDQRISPGQLVAFYGYTVFLAGPIGWLTDAVDRITKGFVAARRVTRMLALEPEIVSGPLPPGSLSSPAPLTDAVTGLVVPPGRFTAVACAEAGEAAALADRLGRYTDSGAAYGDIPLRDLPLTEVRRSILVVGPEGRFFTGPLRAELDPRDTSADGGGDRPELAEALWAAAAGDIVDALPDGLDTVLVQAGRELSGGQHQRLRLVRALMANPDVLVAVEPASAVDAHTEDTIAARLARARAGRTTVVLTTSPIVLSRADRVVLVAGGRVAAEGTHAGLLGDTRYRHLVTRETS</sequence>
<comment type="subcellular location">
    <subcellularLocation>
        <location evidence="1">Cell membrane</location>
        <topology evidence="1">Multi-pass membrane protein</topology>
    </subcellularLocation>
</comment>
<feature type="domain" description="ABC transmembrane type-1" evidence="7">
    <location>
        <begin position="33"/>
        <end position="314"/>
    </location>
</feature>
<dbReference type="Proteomes" id="UP000606172">
    <property type="component" value="Unassembled WGS sequence"/>
</dbReference>
<evidence type="ECO:0000256" key="5">
    <source>
        <dbReference type="SAM" id="Phobius"/>
    </source>
</evidence>
<evidence type="ECO:0000259" key="6">
    <source>
        <dbReference type="PROSITE" id="PS50893"/>
    </source>
</evidence>
<reference evidence="8" key="1">
    <citation type="submission" date="2021-01" db="EMBL/GenBank/DDBJ databases">
        <title>Whole genome shotgun sequence of Sinosporangium siamense NBRC 109515.</title>
        <authorList>
            <person name="Komaki H."/>
            <person name="Tamura T."/>
        </authorList>
    </citation>
    <scope>NUCLEOTIDE SEQUENCE</scope>
    <source>
        <strain evidence="8">NBRC 109515</strain>
    </source>
</reference>
<evidence type="ECO:0000256" key="3">
    <source>
        <dbReference type="ARBA" id="ARBA00022989"/>
    </source>
</evidence>
<evidence type="ECO:0000256" key="1">
    <source>
        <dbReference type="ARBA" id="ARBA00004651"/>
    </source>
</evidence>
<gene>
    <name evidence="8" type="ORF">Ssi02_54920</name>
</gene>
<dbReference type="PROSITE" id="PS50893">
    <property type="entry name" value="ABC_TRANSPORTER_2"/>
    <property type="match status" value="1"/>
</dbReference>
<accession>A0A919RN58</accession>
<dbReference type="InterPro" id="IPR027417">
    <property type="entry name" value="P-loop_NTPase"/>
</dbReference>
<dbReference type="Gene3D" id="3.40.50.300">
    <property type="entry name" value="P-loop containing nucleotide triphosphate hydrolases"/>
    <property type="match status" value="1"/>
</dbReference>
<dbReference type="CDD" id="cd07346">
    <property type="entry name" value="ABC_6TM_exporters"/>
    <property type="match status" value="1"/>
</dbReference>
<organism evidence="8 9">
    <name type="scientific">Sinosporangium siamense</name>
    <dbReference type="NCBI Taxonomy" id="1367973"/>
    <lineage>
        <taxon>Bacteria</taxon>
        <taxon>Bacillati</taxon>
        <taxon>Actinomycetota</taxon>
        <taxon>Actinomycetes</taxon>
        <taxon>Streptosporangiales</taxon>
        <taxon>Streptosporangiaceae</taxon>
        <taxon>Sinosporangium</taxon>
    </lineage>
</organism>
<proteinExistence type="predicted"/>
<dbReference type="SUPFAM" id="SSF52540">
    <property type="entry name" value="P-loop containing nucleoside triphosphate hydrolases"/>
    <property type="match status" value="1"/>
</dbReference>
<dbReference type="SUPFAM" id="SSF90123">
    <property type="entry name" value="ABC transporter transmembrane region"/>
    <property type="match status" value="1"/>
</dbReference>
<dbReference type="GO" id="GO:0005886">
    <property type="term" value="C:plasma membrane"/>
    <property type="evidence" value="ECO:0007669"/>
    <property type="project" value="UniProtKB-SubCell"/>
</dbReference>
<dbReference type="GO" id="GO:0016887">
    <property type="term" value="F:ATP hydrolysis activity"/>
    <property type="evidence" value="ECO:0007669"/>
    <property type="project" value="InterPro"/>
</dbReference>
<dbReference type="PROSITE" id="PS50929">
    <property type="entry name" value="ABC_TM1F"/>
    <property type="match status" value="1"/>
</dbReference>
<evidence type="ECO:0000259" key="7">
    <source>
        <dbReference type="PROSITE" id="PS50929"/>
    </source>
</evidence>
<dbReference type="InterPro" id="IPR036640">
    <property type="entry name" value="ABC1_TM_sf"/>
</dbReference>
<dbReference type="AlphaFoldDB" id="A0A919RN58"/>
<dbReference type="Gene3D" id="1.20.1560.10">
    <property type="entry name" value="ABC transporter type 1, transmembrane domain"/>
    <property type="match status" value="1"/>
</dbReference>
<dbReference type="EMBL" id="BOOW01000034">
    <property type="protein sequence ID" value="GII95261.1"/>
    <property type="molecule type" value="Genomic_DNA"/>
</dbReference>
<keyword evidence="2 5" id="KW-0812">Transmembrane</keyword>
<feature type="transmembrane region" description="Helical" evidence="5">
    <location>
        <begin position="69"/>
        <end position="89"/>
    </location>
</feature>
<protein>
    <submittedName>
        <fullName evidence="8">ABC transporter</fullName>
    </submittedName>
</protein>
<keyword evidence="3 5" id="KW-1133">Transmembrane helix</keyword>
<dbReference type="GO" id="GO:0015421">
    <property type="term" value="F:ABC-type oligopeptide transporter activity"/>
    <property type="evidence" value="ECO:0007669"/>
    <property type="project" value="TreeGrafter"/>
</dbReference>
<feature type="transmembrane region" description="Helical" evidence="5">
    <location>
        <begin position="285"/>
        <end position="305"/>
    </location>
</feature>
<evidence type="ECO:0000313" key="8">
    <source>
        <dbReference type="EMBL" id="GII95261.1"/>
    </source>
</evidence>
<feature type="transmembrane region" description="Helical" evidence="5">
    <location>
        <begin position="31"/>
        <end position="49"/>
    </location>
</feature>
<dbReference type="GO" id="GO:0005524">
    <property type="term" value="F:ATP binding"/>
    <property type="evidence" value="ECO:0007669"/>
    <property type="project" value="InterPro"/>
</dbReference>
<dbReference type="InterPro" id="IPR039421">
    <property type="entry name" value="Type_1_exporter"/>
</dbReference>
<evidence type="ECO:0000256" key="2">
    <source>
        <dbReference type="ARBA" id="ARBA00022692"/>
    </source>
</evidence>
<keyword evidence="9" id="KW-1185">Reference proteome</keyword>
<comment type="caution">
    <text evidence="8">The sequence shown here is derived from an EMBL/GenBank/DDBJ whole genome shotgun (WGS) entry which is preliminary data.</text>
</comment>
<evidence type="ECO:0000256" key="4">
    <source>
        <dbReference type="ARBA" id="ARBA00023136"/>
    </source>
</evidence>
<keyword evidence="4 5" id="KW-0472">Membrane</keyword>
<feature type="transmembrane region" description="Helical" evidence="5">
    <location>
        <begin position="171"/>
        <end position="190"/>
    </location>
</feature>
<dbReference type="InterPro" id="IPR011527">
    <property type="entry name" value="ABC1_TM_dom"/>
</dbReference>
<feature type="transmembrane region" description="Helical" evidence="5">
    <location>
        <begin position="260"/>
        <end position="279"/>
    </location>
</feature>
<dbReference type="PANTHER" id="PTHR43394">
    <property type="entry name" value="ATP-DEPENDENT PERMEASE MDL1, MITOCHONDRIAL"/>
    <property type="match status" value="1"/>
</dbReference>
<feature type="domain" description="ABC transporter" evidence="6">
    <location>
        <begin position="260"/>
        <end position="569"/>
    </location>
</feature>
<dbReference type="PANTHER" id="PTHR43394:SF1">
    <property type="entry name" value="ATP-BINDING CASSETTE SUB-FAMILY B MEMBER 10, MITOCHONDRIAL"/>
    <property type="match status" value="1"/>
</dbReference>
<dbReference type="Pfam" id="PF00664">
    <property type="entry name" value="ABC_membrane"/>
    <property type="match status" value="1"/>
</dbReference>
<dbReference type="RefSeq" id="WP_204030339.1">
    <property type="nucleotide sequence ID" value="NZ_BOOW01000034.1"/>
</dbReference>
<evidence type="ECO:0000313" key="9">
    <source>
        <dbReference type="Proteomes" id="UP000606172"/>
    </source>
</evidence>
<name>A0A919RN58_9ACTN</name>